<keyword evidence="6 9" id="KW-0812">Transmembrane</keyword>
<evidence type="ECO:0000256" key="9">
    <source>
        <dbReference type="RuleBase" id="RU363032"/>
    </source>
</evidence>
<dbReference type="CDD" id="cd06261">
    <property type="entry name" value="TM_PBP2"/>
    <property type="match status" value="1"/>
</dbReference>
<keyword evidence="8 9" id="KW-0472">Membrane</keyword>
<evidence type="ECO:0000256" key="8">
    <source>
        <dbReference type="ARBA" id="ARBA00023136"/>
    </source>
</evidence>
<accession>A0ABU0Z7P5</accession>
<evidence type="ECO:0000256" key="3">
    <source>
        <dbReference type="ARBA" id="ARBA00022448"/>
    </source>
</evidence>
<dbReference type="PANTHER" id="PTHR32243">
    <property type="entry name" value="MALTOSE TRANSPORT SYSTEM PERMEASE-RELATED"/>
    <property type="match status" value="1"/>
</dbReference>
<proteinExistence type="inferred from homology"/>
<dbReference type="EMBL" id="JAVFWO010000005">
    <property type="protein sequence ID" value="MDQ7879541.1"/>
    <property type="molecule type" value="Genomic_DNA"/>
</dbReference>
<keyword evidence="4" id="KW-1003">Cell membrane</keyword>
<evidence type="ECO:0000256" key="1">
    <source>
        <dbReference type="ARBA" id="ARBA00004651"/>
    </source>
</evidence>
<comment type="subcellular location">
    <subcellularLocation>
        <location evidence="1 9">Cell membrane</location>
        <topology evidence="1 9">Multi-pass membrane protein</topology>
    </subcellularLocation>
</comment>
<protein>
    <submittedName>
        <fullName evidence="11">Sugar ABC transporter permease</fullName>
    </submittedName>
</protein>
<evidence type="ECO:0000256" key="4">
    <source>
        <dbReference type="ARBA" id="ARBA00022475"/>
    </source>
</evidence>
<evidence type="ECO:0000256" key="2">
    <source>
        <dbReference type="ARBA" id="ARBA00009047"/>
    </source>
</evidence>
<evidence type="ECO:0000256" key="7">
    <source>
        <dbReference type="ARBA" id="ARBA00022989"/>
    </source>
</evidence>
<feature type="transmembrane region" description="Helical" evidence="9">
    <location>
        <begin position="71"/>
        <end position="92"/>
    </location>
</feature>
<gene>
    <name evidence="11" type="ORF">Q9R08_16225</name>
</gene>
<keyword evidence="5" id="KW-0762">Sugar transport</keyword>
<keyword evidence="12" id="KW-1185">Reference proteome</keyword>
<dbReference type="InterPro" id="IPR000515">
    <property type="entry name" value="MetI-like"/>
</dbReference>
<evidence type="ECO:0000259" key="10">
    <source>
        <dbReference type="PROSITE" id="PS50928"/>
    </source>
</evidence>
<dbReference type="Proteomes" id="UP001235133">
    <property type="component" value="Unassembled WGS sequence"/>
</dbReference>
<dbReference type="SUPFAM" id="SSF161098">
    <property type="entry name" value="MetI-like"/>
    <property type="match status" value="1"/>
</dbReference>
<feature type="transmembrane region" description="Helical" evidence="9">
    <location>
        <begin position="309"/>
        <end position="330"/>
    </location>
</feature>
<comment type="caution">
    <text evidence="11">The sequence shown here is derived from an EMBL/GenBank/DDBJ whole genome shotgun (WGS) entry which is preliminary data.</text>
</comment>
<keyword evidence="7 9" id="KW-1133">Transmembrane helix</keyword>
<dbReference type="InterPro" id="IPR050901">
    <property type="entry name" value="BP-dep_ABC_trans_perm"/>
</dbReference>
<feature type="transmembrane region" description="Helical" evidence="9">
    <location>
        <begin position="169"/>
        <end position="194"/>
    </location>
</feature>
<reference evidence="11 12" key="1">
    <citation type="submission" date="2023-08" db="EMBL/GenBank/DDBJ databases">
        <title>Microbacterium psychrotolerans sp. nov., a psychrotolerant bacterium isolated from soil in Heilongjiang Province, China.</title>
        <authorList>
            <person name="An P."/>
            <person name="Zhao D."/>
            <person name="Xiang H."/>
        </authorList>
    </citation>
    <scope>NUCLEOTIDE SEQUENCE [LARGE SCALE GENOMIC DNA]</scope>
    <source>
        <strain evidence="11 12">QXD-8</strain>
    </source>
</reference>
<feature type="transmembrane region" description="Helical" evidence="9">
    <location>
        <begin position="250"/>
        <end position="272"/>
    </location>
</feature>
<name>A0ABU0Z7P5_9MICO</name>
<comment type="similarity">
    <text evidence="2">Belongs to the binding-protein-dependent transport system permease family. MalFG subfamily.</text>
</comment>
<sequence length="344" mass="36602">MSENNASGKKSTLEGFGESVGRAEALMAAPTALEGFDAHAAAGADSHAAAGVRGEAPLPRRKFKKYFRETGWRHIVGVVVAVFAIFPLLYVLSASLNPGGTLLTANGLFSNVSIESYVDLFQSETHPYGAWFVNTLMIGLITAAGTVILGALAAYAFSRMRFTGRRFGLTTLLVVQMFPQMLAMVAIFLLMVQISDIFPAIGLNTQIGLIMVYLGGALGVNTYLMYGFFNTIPASIDEAAKIDGAGHARIFFTIILRLVAPILAVVGLLSFIGTSSEFVIASIILIDPEKQTLAVGLYKFISDEFSKNWSLFAAGAVLAAILPVALFLALQRYIVGGLTAGSVK</sequence>
<evidence type="ECO:0000313" key="11">
    <source>
        <dbReference type="EMBL" id="MDQ7879541.1"/>
    </source>
</evidence>
<dbReference type="InterPro" id="IPR035906">
    <property type="entry name" value="MetI-like_sf"/>
</dbReference>
<feature type="transmembrane region" description="Helical" evidence="9">
    <location>
        <begin position="206"/>
        <end position="229"/>
    </location>
</feature>
<organism evidence="11 12">
    <name type="scientific">Microbacterium psychrotolerans</name>
    <dbReference type="NCBI Taxonomy" id="3068321"/>
    <lineage>
        <taxon>Bacteria</taxon>
        <taxon>Bacillati</taxon>
        <taxon>Actinomycetota</taxon>
        <taxon>Actinomycetes</taxon>
        <taxon>Micrococcales</taxon>
        <taxon>Microbacteriaceae</taxon>
        <taxon>Microbacterium</taxon>
    </lineage>
</organism>
<dbReference type="Pfam" id="PF00528">
    <property type="entry name" value="BPD_transp_1"/>
    <property type="match status" value="1"/>
</dbReference>
<evidence type="ECO:0000313" key="12">
    <source>
        <dbReference type="Proteomes" id="UP001235133"/>
    </source>
</evidence>
<keyword evidence="3 9" id="KW-0813">Transport</keyword>
<dbReference type="PANTHER" id="PTHR32243:SF50">
    <property type="entry name" value="MALTOSE_MALTODEXTRIN TRANSPORT SYSTEM PERMEASE PROTEIN MALG"/>
    <property type="match status" value="1"/>
</dbReference>
<dbReference type="Gene3D" id="1.10.3720.10">
    <property type="entry name" value="MetI-like"/>
    <property type="match status" value="1"/>
</dbReference>
<evidence type="ECO:0000256" key="5">
    <source>
        <dbReference type="ARBA" id="ARBA00022597"/>
    </source>
</evidence>
<feature type="domain" description="ABC transmembrane type-1" evidence="10">
    <location>
        <begin position="132"/>
        <end position="330"/>
    </location>
</feature>
<dbReference type="PROSITE" id="PS50928">
    <property type="entry name" value="ABC_TM1"/>
    <property type="match status" value="1"/>
</dbReference>
<feature type="transmembrane region" description="Helical" evidence="9">
    <location>
        <begin position="131"/>
        <end position="157"/>
    </location>
</feature>
<evidence type="ECO:0000256" key="6">
    <source>
        <dbReference type="ARBA" id="ARBA00022692"/>
    </source>
</evidence>